<protein>
    <recommendedName>
        <fullName evidence="4">Cytochrome oxidase subunit II copper A binding domain-containing protein</fullName>
    </recommendedName>
</protein>
<dbReference type="GO" id="GO:0016020">
    <property type="term" value="C:membrane"/>
    <property type="evidence" value="ECO:0007669"/>
    <property type="project" value="UniProtKB-SubCell"/>
</dbReference>
<dbReference type="Pfam" id="PF00116">
    <property type="entry name" value="COX2"/>
    <property type="match status" value="1"/>
</dbReference>
<keyword evidence="3" id="KW-0472">Membrane</keyword>
<dbReference type="PANTHER" id="PTHR22888">
    <property type="entry name" value="CYTOCHROME C OXIDASE, SUBUNIT II"/>
    <property type="match status" value="1"/>
</dbReference>
<dbReference type="GO" id="GO:0004129">
    <property type="term" value="F:cytochrome-c oxidase activity"/>
    <property type="evidence" value="ECO:0007669"/>
    <property type="project" value="InterPro"/>
</dbReference>
<evidence type="ECO:0000256" key="2">
    <source>
        <dbReference type="ARBA" id="ARBA00007866"/>
    </source>
</evidence>
<evidence type="ECO:0000313" key="6">
    <source>
        <dbReference type="Proteomes" id="UP000218113"/>
    </source>
</evidence>
<organism evidence="5 6">
    <name type="scientific">SAR324 cluster bacterium</name>
    <dbReference type="NCBI Taxonomy" id="2024889"/>
    <lineage>
        <taxon>Bacteria</taxon>
        <taxon>Deltaproteobacteria</taxon>
        <taxon>SAR324 cluster</taxon>
    </lineage>
</organism>
<dbReference type="Gene3D" id="2.60.40.420">
    <property type="entry name" value="Cupredoxins - blue copper proteins"/>
    <property type="match status" value="1"/>
</dbReference>
<comment type="caution">
    <text evidence="5">The sequence shown here is derived from an EMBL/GenBank/DDBJ whole genome shotgun (WGS) entry which is preliminary data.</text>
</comment>
<dbReference type="SUPFAM" id="SSF49503">
    <property type="entry name" value="Cupredoxins"/>
    <property type="match status" value="1"/>
</dbReference>
<accession>A0A2A4SLQ9</accession>
<evidence type="ECO:0000256" key="3">
    <source>
        <dbReference type="ARBA" id="ARBA00023136"/>
    </source>
</evidence>
<dbReference type="InterPro" id="IPR008972">
    <property type="entry name" value="Cupredoxin"/>
</dbReference>
<feature type="domain" description="Cytochrome oxidase subunit II copper A binding" evidence="4">
    <location>
        <begin position="1"/>
        <end position="42"/>
    </location>
</feature>
<reference evidence="6" key="1">
    <citation type="submission" date="2017-08" db="EMBL/GenBank/DDBJ databases">
        <title>A dynamic microbial community with high functional redundancy inhabits the cold, oxic subseafloor aquifer.</title>
        <authorList>
            <person name="Tully B.J."/>
            <person name="Wheat C.G."/>
            <person name="Glazer B.T."/>
            <person name="Huber J.A."/>
        </authorList>
    </citation>
    <scope>NUCLEOTIDE SEQUENCE [LARGE SCALE GENOMIC DNA]</scope>
</reference>
<dbReference type="GO" id="GO:0005507">
    <property type="term" value="F:copper ion binding"/>
    <property type="evidence" value="ECO:0007669"/>
    <property type="project" value="InterPro"/>
</dbReference>
<comment type="similarity">
    <text evidence="2">Belongs to the cytochrome c oxidase subunit 2 family.</text>
</comment>
<dbReference type="GO" id="GO:0042773">
    <property type="term" value="P:ATP synthesis coupled electron transport"/>
    <property type="evidence" value="ECO:0007669"/>
    <property type="project" value="TreeGrafter"/>
</dbReference>
<name>A0A2A4SLQ9_9DELT</name>
<evidence type="ECO:0000259" key="4">
    <source>
        <dbReference type="PROSITE" id="PS50857"/>
    </source>
</evidence>
<comment type="subcellular location">
    <subcellularLocation>
        <location evidence="1">Membrane</location>
    </subcellularLocation>
</comment>
<evidence type="ECO:0000313" key="5">
    <source>
        <dbReference type="EMBL" id="PCI22330.1"/>
    </source>
</evidence>
<dbReference type="InterPro" id="IPR002429">
    <property type="entry name" value="CcO_II-like_C"/>
</dbReference>
<evidence type="ECO:0000256" key="1">
    <source>
        <dbReference type="ARBA" id="ARBA00004370"/>
    </source>
</evidence>
<dbReference type="InterPro" id="IPR045187">
    <property type="entry name" value="CcO_II"/>
</dbReference>
<proteinExistence type="inferred from homology"/>
<dbReference type="AlphaFoldDB" id="A0A2A4SLQ9"/>
<dbReference type="PANTHER" id="PTHR22888:SF9">
    <property type="entry name" value="CYTOCHROME C OXIDASE SUBUNIT 2"/>
    <property type="match status" value="1"/>
</dbReference>
<sequence>MFVNRTGTFYGQCSELCGTNHGFMPIAVDVVELPDYVEWLEARLGS</sequence>
<gene>
    <name evidence="5" type="ORF">COB67_13525</name>
</gene>
<dbReference type="EMBL" id="NVSR01000163">
    <property type="protein sequence ID" value="PCI22330.1"/>
    <property type="molecule type" value="Genomic_DNA"/>
</dbReference>
<dbReference type="Proteomes" id="UP000218113">
    <property type="component" value="Unassembled WGS sequence"/>
</dbReference>
<dbReference type="PROSITE" id="PS50857">
    <property type="entry name" value="COX2_CUA"/>
    <property type="match status" value="1"/>
</dbReference>